<dbReference type="SMART" id="SM00355">
    <property type="entry name" value="ZnF_C2H2"/>
    <property type="match status" value="4"/>
</dbReference>
<dbReference type="OrthoDB" id="9451254at2759"/>
<feature type="compositionally biased region" description="Basic and acidic residues" evidence="2">
    <location>
        <begin position="317"/>
        <end position="326"/>
    </location>
</feature>
<feature type="domain" description="C2H2-type" evidence="3">
    <location>
        <begin position="359"/>
        <end position="386"/>
    </location>
</feature>
<evidence type="ECO:0000256" key="2">
    <source>
        <dbReference type="SAM" id="MobiDB-lite"/>
    </source>
</evidence>
<accession>A0A9P0ZJC0</accession>
<dbReference type="PROSITE" id="PS50157">
    <property type="entry name" value="ZINC_FINGER_C2H2_2"/>
    <property type="match status" value="3"/>
</dbReference>
<keyword evidence="5" id="KW-1185">Reference proteome</keyword>
<dbReference type="PANTHER" id="PTHR46869">
    <property type="entry name" value="C2H2-LIKE ZINC FINGER PROTEIN"/>
    <property type="match status" value="1"/>
</dbReference>
<comment type="caution">
    <text evidence="4">The sequence shown here is derived from an EMBL/GenBank/DDBJ whole genome shotgun (WGS) entry which is preliminary data.</text>
</comment>
<dbReference type="SUPFAM" id="SSF57667">
    <property type="entry name" value="beta-beta-alpha zinc fingers"/>
    <property type="match status" value="1"/>
</dbReference>
<feature type="region of interest" description="Disordered" evidence="2">
    <location>
        <begin position="317"/>
        <end position="337"/>
    </location>
</feature>
<feature type="compositionally biased region" description="Polar residues" evidence="2">
    <location>
        <begin position="327"/>
        <end position="337"/>
    </location>
</feature>
<dbReference type="InterPro" id="IPR036236">
    <property type="entry name" value="Znf_C2H2_sf"/>
</dbReference>
<dbReference type="GO" id="GO:0008270">
    <property type="term" value="F:zinc ion binding"/>
    <property type="evidence" value="ECO:0007669"/>
    <property type="project" value="UniProtKB-KW"/>
</dbReference>
<reference evidence="4" key="1">
    <citation type="submission" date="2022-07" db="EMBL/GenBank/DDBJ databases">
        <authorList>
            <person name="Macas J."/>
            <person name="Novak P."/>
            <person name="Neumann P."/>
        </authorList>
    </citation>
    <scope>NUCLEOTIDE SEQUENCE</scope>
</reference>
<feature type="compositionally biased region" description="Polar residues" evidence="2">
    <location>
        <begin position="385"/>
        <end position="399"/>
    </location>
</feature>
<dbReference type="EMBL" id="CAMAPE010000038">
    <property type="protein sequence ID" value="CAH9101034.1"/>
    <property type="molecule type" value="Genomic_DNA"/>
</dbReference>
<protein>
    <recommendedName>
        <fullName evidence="3">C2H2-type domain-containing protein</fullName>
    </recommendedName>
</protein>
<evidence type="ECO:0000256" key="1">
    <source>
        <dbReference type="PROSITE-ProRule" id="PRU00042"/>
    </source>
</evidence>
<feature type="domain" description="C2H2-type" evidence="3">
    <location>
        <begin position="90"/>
        <end position="117"/>
    </location>
</feature>
<dbReference type="PROSITE" id="PS00028">
    <property type="entry name" value="ZINC_FINGER_C2H2_1"/>
    <property type="match status" value="4"/>
</dbReference>
<sequence>MGDNQDLKFVCKLCYKRYPCGKSLGGHMRSHVVATSSEIDEQMKKMESLKMRDQETRFEFGGSSSYGLRENPRKTWRAVGSSNLPMPQEKVCKQCGKVFLSVKALCGHMACHSDKDKGGGSFNLKDEHSWTIDSNSSDTDGEDHFPVMNNASASTRPKRYKKITHNNSSFTSPDVKSGSESASEVFEQDQEEVAKCLMMLSRDSGNWNAANSLMDSSDNNSVVLEMKSSSIDIKTPKKDIDESPKNGRKIAESQSSDSMYFLGEDNEDGSDVSADMFLLKSDYNSCKSKNSVEMDRRIKGYYEKNDYYEFGVESSSGKHDFKRKTQDSSYDPVQNKSSTGKKIKISFSDANKKKKKKKYECLNCKKIFSSYQALGGHRPCHNKRPTGSTYETGENSLDSPSYMETKVKTSNKTKGHKCPFCPRIFKSGQALGGHKRSHFIGGAEGTGHRTQVTKEAAKPELLDLNVAPIEDEDEQFMW</sequence>
<name>A0A9P0ZJC0_CUSEU</name>
<dbReference type="Proteomes" id="UP001152484">
    <property type="component" value="Unassembled WGS sequence"/>
</dbReference>
<keyword evidence="1" id="KW-0862">Zinc</keyword>
<feature type="domain" description="C2H2-type" evidence="3">
    <location>
        <begin position="416"/>
        <end position="438"/>
    </location>
</feature>
<gene>
    <name evidence="4" type="ORF">CEURO_LOCUS15210</name>
</gene>
<dbReference type="AlphaFoldDB" id="A0A9P0ZJC0"/>
<organism evidence="4 5">
    <name type="scientific">Cuscuta europaea</name>
    <name type="common">European dodder</name>
    <dbReference type="NCBI Taxonomy" id="41803"/>
    <lineage>
        <taxon>Eukaryota</taxon>
        <taxon>Viridiplantae</taxon>
        <taxon>Streptophyta</taxon>
        <taxon>Embryophyta</taxon>
        <taxon>Tracheophyta</taxon>
        <taxon>Spermatophyta</taxon>
        <taxon>Magnoliopsida</taxon>
        <taxon>eudicotyledons</taxon>
        <taxon>Gunneridae</taxon>
        <taxon>Pentapetalae</taxon>
        <taxon>asterids</taxon>
        <taxon>lamiids</taxon>
        <taxon>Solanales</taxon>
        <taxon>Convolvulaceae</taxon>
        <taxon>Cuscuteae</taxon>
        <taxon>Cuscuta</taxon>
        <taxon>Cuscuta subgen. Cuscuta</taxon>
    </lineage>
</organism>
<dbReference type="InterPro" id="IPR013087">
    <property type="entry name" value="Znf_C2H2_type"/>
</dbReference>
<evidence type="ECO:0000259" key="3">
    <source>
        <dbReference type="PROSITE" id="PS50157"/>
    </source>
</evidence>
<evidence type="ECO:0000313" key="4">
    <source>
        <dbReference type="EMBL" id="CAH9101034.1"/>
    </source>
</evidence>
<feature type="compositionally biased region" description="Basic and acidic residues" evidence="2">
    <location>
        <begin position="235"/>
        <end position="251"/>
    </location>
</feature>
<feature type="region of interest" description="Disordered" evidence="2">
    <location>
        <begin position="235"/>
        <end position="265"/>
    </location>
</feature>
<proteinExistence type="predicted"/>
<keyword evidence="1" id="KW-0863">Zinc-finger</keyword>
<feature type="region of interest" description="Disordered" evidence="2">
    <location>
        <begin position="378"/>
        <end position="401"/>
    </location>
</feature>
<dbReference type="PANTHER" id="PTHR46869:SF1">
    <property type="entry name" value="C2H2-LIKE ZINC FINGER PROTEIN"/>
    <property type="match status" value="1"/>
</dbReference>
<dbReference type="Pfam" id="PF13912">
    <property type="entry name" value="zf-C2H2_6"/>
    <property type="match status" value="4"/>
</dbReference>
<dbReference type="Gene3D" id="3.30.160.60">
    <property type="entry name" value="Classic Zinc Finger"/>
    <property type="match status" value="2"/>
</dbReference>
<keyword evidence="1" id="KW-0479">Metal-binding</keyword>
<evidence type="ECO:0000313" key="5">
    <source>
        <dbReference type="Proteomes" id="UP001152484"/>
    </source>
</evidence>